<dbReference type="GO" id="GO:0016787">
    <property type="term" value="F:hydrolase activity"/>
    <property type="evidence" value="ECO:0007669"/>
    <property type="project" value="UniProtKB-KW"/>
</dbReference>
<accession>A0A0W8FYG9</accession>
<dbReference type="SUPFAM" id="SSF75005">
    <property type="entry name" value="Arabinanase/levansucrase/invertase"/>
    <property type="match status" value="1"/>
</dbReference>
<keyword evidence="1" id="KW-0328">Glycosyltransferase</keyword>
<dbReference type="PANTHER" id="PTHR34106:SF5">
    <property type="entry name" value="GLYCOSIDASE"/>
    <property type="match status" value="1"/>
</dbReference>
<proteinExistence type="predicted"/>
<evidence type="ECO:0000256" key="2">
    <source>
        <dbReference type="ARBA" id="ARBA00022679"/>
    </source>
</evidence>
<name>A0A0W8FYG9_9ZZZZ</name>
<sequence>MEITRYKSNPILTRKDVPFNVNSIFNAGAVKYNGKYVLLCRAEMPNGRSSFVLAESSDGYSFKVHEKLFLTPEDHSEFYEYVEWGIEDPRITQLEDKFFLTYTGYSEYMPLVILAETKDFKNVKIHGPISEPSNKDCSLFPEKINDKYWKIDRPSAENRKDIWIASSPDLIHWGNYKILMQPEPGTWENDKIGSSSDPIKTDKGWLMLYHGVRGFGITSLYKLGVVLLDLNEPWKVIGRSKEPILAPEMDYERIGDVNNVVFANGWIAESDGSVKIYYSGADTNICVADTTIDYLISVCK</sequence>
<comment type="caution">
    <text evidence="3">The sequence shown here is derived from an EMBL/GenBank/DDBJ whole genome shotgun (WGS) entry which is preliminary data.</text>
</comment>
<dbReference type="Pfam" id="PF04041">
    <property type="entry name" value="Glyco_hydro_130"/>
    <property type="match status" value="1"/>
</dbReference>
<protein>
    <submittedName>
        <fullName evidence="3">Putative glycoside hydrolase</fullName>
    </submittedName>
</protein>
<evidence type="ECO:0000313" key="3">
    <source>
        <dbReference type="EMBL" id="KUG25908.1"/>
    </source>
</evidence>
<dbReference type="GO" id="GO:0016757">
    <property type="term" value="F:glycosyltransferase activity"/>
    <property type="evidence" value="ECO:0007669"/>
    <property type="project" value="UniProtKB-KW"/>
</dbReference>
<keyword evidence="3" id="KW-0378">Hydrolase</keyword>
<dbReference type="InterPro" id="IPR007184">
    <property type="entry name" value="Mannoside_phosphorylase"/>
</dbReference>
<dbReference type="EMBL" id="LNQE01000576">
    <property type="protein sequence ID" value="KUG25908.1"/>
    <property type="molecule type" value="Genomic_DNA"/>
</dbReference>
<gene>
    <name evidence="3" type="ORF">ASZ90_004261</name>
</gene>
<dbReference type="InterPro" id="IPR023296">
    <property type="entry name" value="Glyco_hydro_beta-prop_sf"/>
</dbReference>
<organism evidence="3">
    <name type="scientific">hydrocarbon metagenome</name>
    <dbReference type="NCBI Taxonomy" id="938273"/>
    <lineage>
        <taxon>unclassified sequences</taxon>
        <taxon>metagenomes</taxon>
        <taxon>ecological metagenomes</taxon>
    </lineage>
</organism>
<dbReference type="PIRSF" id="PIRSF016202">
    <property type="entry name" value="PH1107"/>
    <property type="match status" value="1"/>
</dbReference>
<evidence type="ECO:0000256" key="1">
    <source>
        <dbReference type="ARBA" id="ARBA00022676"/>
    </source>
</evidence>
<dbReference type="CDD" id="cd08993">
    <property type="entry name" value="GH130"/>
    <property type="match status" value="1"/>
</dbReference>
<dbReference type="AlphaFoldDB" id="A0A0W8FYG9"/>
<reference evidence="3" key="1">
    <citation type="journal article" date="2015" name="Proc. Natl. Acad. Sci. U.S.A.">
        <title>Networks of energetic and metabolic interactions define dynamics in microbial communities.</title>
        <authorList>
            <person name="Embree M."/>
            <person name="Liu J.K."/>
            <person name="Al-Bassam M.M."/>
            <person name="Zengler K."/>
        </authorList>
    </citation>
    <scope>NUCLEOTIDE SEQUENCE</scope>
</reference>
<dbReference type="PANTHER" id="PTHR34106">
    <property type="entry name" value="GLYCOSIDASE"/>
    <property type="match status" value="1"/>
</dbReference>
<keyword evidence="2" id="KW-0808">Transferase</keyword>
<dbReference type="Gene3D" id="2.115.10.20">
    <property type="entry name" value="Glycosyl hydrolase domain, family 43"/>
    <property type="match status" value="1"/>
</dbReference>